<dbReference type="PANTHER" id="PTHR42718:SF1">
    <property type="entry name" value="LOW AFFINITY AMMONIUM TRANSPORTER"/>
    <property type="match status" value="1"/>
</dbReference>
<reference evidence="8 9" key="1">
    <citation type="submission" date="2018-10" db="EMBL/GenBank/DDBJ databases">
        <title>Fifty Aureobasidium pullulans genomes reveal a recombining polyextremotolerant generalist.</title>
        <authorList>
            <person name="Gostincar C."/>
            <person name="Turk M."/>
            <person name="Zajc J."/>
            <person name="Gunde-Cimerman N."/>
        </authorList>
    </citation>
    <scope>NUCLEOTIDE SEQUENCE [LARGE SCALE GENOMIC DNA]</scope>
    <source>
        <strain evidence="8 9">EXF-10659</strain>
    </source>
</reference>
<comment type="subcellular location">
    <subcellularLocation>
        <location evidence="1">Membrane</location>
        <topology evidence="1">Multi-pass membrane protein</topology>
    </subcellularLocation>
</comment>
<dbReference type="GO" id="GO:0016020">
    <property type="term" value="C:membrane"/>
    <property type="evidence" value="ECO:0007669"/>
    <property type="project" value="UniProtKB-SubCell"/>
</dbReference>
<feature type="transmembrane region" description="Helical" evidence="6">
    <location>
        <begin position="474"/>
        <end position="493"/>
    </location>
</feature>
<dbReference type="Pfam" id="PF07690">
    <property type="entry name" value="MFS_1"/>
    <property type="match status" value="1"/>
</dbReference>
<evidence type="ECO:0000256" key="3">
    <source>
        <dbReference type="ARBA" id="ARBA00022989"/>
    </source>
</evidence>
<proteinExistence type="predicted"/>
<feature type="transmembrane region" description="Helical" evidence="6">
    <location>
        <begin position="143"/>
        <end position="164"/>
    </location>
</feature>
<feature type="transmembrane region" description="Helical" evidence="6">
    <location>
        <begin position="240"/>
        <end position="265"/>
    </location>
</feature>
<keyword evidence="2 6" id="KW-0812">Transmembrane</keyword>
<feature type="transmembrane region" description="Helical" evidence="6">
    <location>
        <begin position="214"/>
        <end position="234"/>
    </location>
</feature>
<evidence type="ECO:0000256" key="1">
    <source>
        <dbReference type="ARBA" id="ARBA00004141"/>
    </source>
</evidence>
<evidence type="ECO:0000256" key="5">
    <source>
        <dbReference type="SAM" id="MobiDB-lite"/>
    </source>
</evidence>
<dbReference type="EMBL" id="QZAO01000041">
    <property type="protein sequence ID" value="THW77369.1"/>
    <property type="molecule type" value="Genomic_DNA"/>
</dbReference>
<dbReference type="GO" id="GO:0022857">
    <property type="term" value="F:transmembrane transporter activity"/>
    <property type="evidence" value="ECO:0007669"/>
    <property type="project" value="InterPro"/>
</dbReference>
<evidence type="ECO:0000256" key="2">
    <source>
        <dbReference type="ARBA" id="ARBA00022692"/>
    </source>
</evidence>
<feature type="transmembrane region" description="Helical" evidence="6">
    <location>
        <begin position="443"/>
        <end position="467"/>
    </location>
</feature>
<dbReference type="InterPro" id="IPR036259">
    <property type="entry name" value="MFS_trans_sf"/>
</dbReference>
<feature type="transmembrane region" description="Helical" evidence="6">
    <location>
        <begin position="538"/>
        <end position="559"/>
    </location>
</feature>
<dbReference type="SUPFAM" id="SSF103473">
    <property type="entry name" value="MFS general substrate transporter"/>
    <property type="match status" value="1"/>
</dbReference>
<dbReference type="PROSITE" id="PS50850">
    <property type="entry name" value="MFS"/>
    <property type="match status" value="1"/>
</dbReference>
<dbReference type="InterPro" id="IPR011701">
    <property type="entry name" value="MFS"/>
</dbReference>
<evidence type="ECO:0000256" key="6">
    <source>
        <dbReference type="SAM" id="Phobius"/>
    </source>
</evidence>
<dbReference type="Gene3D" id="1.20.1250.20">
    <property type="entry name" value="MFS general substrate transporter like domains"/>
    <property type="match status" value="2"/>
</dbReference>
<protein>
    <recommendedName>
        <fullName evidence="7">Major facilitator superfamily (MFS) profile domain-containing protein</fullName>
    </recommendedName>
</protein>
<feature type="region of interest" description="Disordered" evidence="5">
    <location>
        <begin position="111"/>
        <end position="133"/>
    </location>
</feature>
<evidence type="ECO:0000313" key="9">
    <source>
        <dbReference type="Proteomes" id="UP000308802"/>
    </source>
</evidence>
<feature type="transmembrane region" description="Helical" evidence="6">
    <location>
        <begin position="340"/>
        <end position="360"/>
    </location>
</feature>
<dbReference type="Proteomes" id="UP000308802">
    <property type="component" value="Unassembled WGS sequence"/>
</dbReference>
<feature type="transmembrane region" description="Helical" evidence="6">
    <location>
        <begin position="571"/>
        <end position="596"/>
    </location>
</feature>
<evidence type="ECO:0000256" key="4">
    <source>
        <dbReference type="ARBA" id="ARBA00023136"/>
    </source>
</evidence>
<dbReference type="CDD" id="cd17476">
    <property type="entry name" value="MFS_Amf1_MDR_like"/>
    <property type="match status" value="1"/>
</dbReference>
<name>A0A4S9ADI2_AURPU</name>
<dbReference type="PANTHER" id="PTHR42718">
    <property type="entry name" value="MAJOR FACILITATOR SUPERFAMILY MULTIDRUG TRANSPORTER MFSC"/>
    <property type="match status" value="1"/>
</dbReference>
<evidence type="ECO:0000259" key="7">
    <source>
        <dbReference type="PROSITE" id="PS50850"/>
    </source>
</evidence>
<feature type="domain" description="Major facilitator superfamily (MFS) profile" evidence="7">
    <location>
        <begin position="145"/>
        <end position="599"/>
    </location>
</feature>
<keyword evidence="4 6" id="KW-0472">Membrane</keyword>
<sequence length="604" mass="65270">MEIVYYQGSTNISKTRTMGGHSPYPRHMVDNLHHAERMPADSSSEAFSFDENHPSRTDFARSETTLGQVSNYPQTPIGQAVSFDFDLNNLSVSTSKVPTLHGRASDEAITPINREPHVEKSDPTAVPPVPETPPKAKINARELLFIITVCMAQFLTLGGLGQSVAPLFIIGKDLGVAPTDLGTMSWYTAAFSLTVGAFILPAGRLGDMYGHKRVFIIGWIWYALTSIIVGFSYAPRTNGSIMLSVTRGFQGIGPAILVPNAMALVGTTFPMGLKRNMVFSAFGACGPTGFVFGAIFSALLSQFAWWPWSFWVLAIICVCMAVLSFMVIPAPVPRAVNNSTFDFAGACTGVSGLVLFNFALNQAPVVGWNKTYIPFTLGIGVMLLIAFVYLEMNHAKQALVPVRGLSKEAVLALSCIAAGWSSHGIWLFYLFQFVQRFRGSSAIAAAAQISPVAITGVGFAMSAGWLARKFKTSYLMLCAMLGFFIGTLFLAFVPVHQTYWVLTFWSVVVMPIGMNWSFPSGTILLSNAMAKEHQGISASLVSTVVNYSISIGLGIAGTVERYVSQKHGPLWGIRGAWCLALGLDAIGVGIAVYFVVISRRKPSS</sequence>
<keyword evidence="3 6" id="KW-1133">Transmembrane helix</keyword>
<dbReference type="InterPro" id="IPR020846">
    <property type="entry name" value="MFS_dom"/>
</dbReference>
<feature type="transmembrane region" description="Helical" evidence="6">
    <location>
        <begin position="184"/>
        <end position="202"/>
    </location>
</feature>
<organism evidence="8 9">
    <name type="scientific">Aureobasidium pullulans</name>
    <name type="common">Black yeast</name>
    <name type="synonym">Pullularia pullulans</name>
    <dbReference type="NCBI Taxonomy" id="5580"/>
    <lineage>
        <taxon>Eukaryota</taxon>
        <taxon>Fungi</taxon>
        <taxon>Dikarya</taxon>
        <taxon>Ascomycota</taxon>
        <taxon>Pezizomycotina</taxon>
        <taxon>Dothideomycetes</taxon>
        <taxon>Dothideomycetidae</taxon>
        <taxon>Dothideales</taxon>
        <taxon>Saccotheciaceae</taxon>
        <taxon>Aureobasidium</taxon>
    </lineage>
</organism>
<dbReference type="AlphaFoldDB" id="A0A4S9ADI2"/>
<feature type="transmembrane region" description="Helical" evidence="6">
    <location>
        <begin position="277"/>
        <end position="299"/>
    </location>
</feature>
<accession>A0A4S9ADI2</accession>
<feature type="transmembrane region" description="Helical" evidence="6">
    <location>
        <begin position="499"/>
        <end position="518"/>
    </location>
</feature>
<gene>
    <name evidence="8" type="ORF">D6D19_02301</name>
</gene>
<evidence type="ECO:0000313" key="8">
    <source>
        <dbReference type="EMBL" id="THW77369.1"/>
    </source>
</evidence>
<feature type="transmembrane region" description="Helical" evidence="6">
    <location>
        <begin position="305"/>
        <end position="328"/>
    </location>
</feature>
<feature type="transmembrane region" description="Helical" evidence="6">
    <location>
        <begin position="410"/>
        <end position="431"/>
    </location>
</feature>
<comment type="caution">
    <text evidence="8">The sequence shown here is derived from an EMBL/GenBank/DDBJ whole genome shotgun (WGS) entry which is preliminary data.</text>
</comment>
<feature type="transmembrane region" description="Helical" evidence="6">
    <location>
        <begin position="372"/>
        <end position="390"/>
    </location>
</feature>